<accession>A0ABU2MEP4</accession>
<dbReference type="InterPro" id="IPR027383">
    <property type="entry name" value="Znf_put"/>
</dbReference>
<organism evidence="4 5">
    <name type="scientific">Nocardiopsis lambiniae</name>
    <dbReference type="NCBI Taxonomy" id="3075539"/>
    <lineage>
        <taxon>Bacteria</taxon>
        <taxon>Bacillati</taxon>
        <taxon>Actinomycetota</taxon>
        <taxon>Actinomycetes</taxon>
        <taxon>Streptosporangiales</taxon>
        <taxon>Nocardiopsidaceae</taxon>
        <taxon>Nocardiopsis</taxon>
    </lineage>
</organism>
<dbReference type="RefSeq" id="WP_311513717.1">
    <property type="nucleotide sequence ID" value="NZ_JAVREP010000019.1"/>
</dbReference>
<protein>
    <submittedName>
        <fullName evidence="4">Zf-HC2 domain-containing protein</fullName>
    </submittedName>
</protein>
<evidence type="ECO:0000259" key="3">
    <source>
        <dbReference type="Pfam" id="PF13490"/>
    </source>
</evidence>
<dbReference type="Proteomes" id="UP001183390">
    <property type="component" value="Unassembled WGS sequence"/>
</dbReference>
<comment type="caution">
    <text evidence="4">The sequence shown here is derived from an EMBL/GenBank/DDBJ whole genome shotgun (WGS) entry which is preliminary data.</text>
</comment>
<evidence type="ECO:0000256" key="2">
    <source>
        <dbReference type="ARBA" id="ARBA00023163"/>
    </source>
</evidence>
<dbReference type="EMBL" id="JAVREP010000019">
    <property type="protein sequence ID" value="MDT0331159.1"/>
    <property type="molecule type" value="Genomic_DNA"/>
</dbReference>
<sequence>MFESGEDCGERFAGTYVLGALEPDERAAADAHLLVCPSCRSRVRDLEIVPRALADLPLEEFLTDFSVTPDRIEGIARRAVERAANDGGRSGGA</sequence>
<dbReference type="InterPro" id="IPR041916">
    <property type="entry name" value="Anti_sigma_zinc_sf"/>
</dbReference>
<reference evidence="5" key="1">
    <citation type="submission" date="2023-07" db="EMBL/GenBank/DDBJ databases">
        <title>30 novel species of actinomycetes from the DSMZ collection.</title>
        <authorList>
            <person name="Nouioui I."/>
        </authorList>
    </citation>
    <scope>NUCLEOTIDE SEQUENCE [LARGE SCALE GENOMIC DNA]</scope>
    <source>
        <strain evidence="5">DSM 44743</strain>
    </source>
</reference>
<gene>
    <name evidence="4" type="ORF">RM479_22325</name>
</gene>
<dbReference type="Pfam" id="PF13490">
    <property type="entry name" value="zf-HC2"/>
    <property type="match status" value="1"/>
</dbReference>
<keyword evidence="1" id="KW-0805">Transcription regulation</keyword>
<name>A0ABU2MEP4_9ACTN</name>
<feature type="domain" description="Putative zinc-finger" evidence="3">
    <location>
        <begin position="16"/>
        <end position="40"/>
    </location>
</feature>
<proteinExistence type="predicted"/>
<evidence type="ECO:0000313" key="4">
    <source>
        <dbReference type="EMBL" id="MDT0331159.1"/>
    </source>
</evidence>
<keyword evidence="2" id="KW-0804">Transcription</keyword>
<evidence type="ECO:0000313" key="5">
    <source>
        <dbReference type="Proteomes" id="UP001183390"/>
    </source>
</evidence>
<evidence type="ECO:0000256" key="1">
    <source>
        <dbReference type="ARBA" id="ARBA00023015"/>
    </source>
</evidence>
<keyword evidence="5" id="KW-1185">Reference proteome</keyword>
<dbReference type="Gene3D" id="1.10.10.1320">
    <property type="entry name" value="Anti-sigma factor, zinc-finger domain"/>
    <property type="match status" value="1"/>
</dbReference>